<keyword evidence="1" id="KW-0614">Plasmid</keyword>
<sequence>MPRRRQTTRANHQAAAEGLREMPGVALTVVVCPAPYTAESLARDIRRGRYAYTPAGAYKARTEPVEDGTAVLAWYDPAP</sequence>
<name>V9ZAL0_9ACTN</name>
<protein>
    <submittedName>
        <fullName evidence="1">Uncharacterized protein</fullName>
    </submittedName>
</protein>
<reference evidence="1" key="1">
    <citation type="submission" date="2013-09" db="EMBL/GenBank/DDBJ databases">
        <title>Complete nucleotide sequence of Streptomyces linear plasmid pFRL6.</title>
        <authorList>
            <person name="Chen Z."/>
            <person name="Fang P."/>
            <person name="Qin Z."/>
        </authorList>
    </citation>
    <scope>NUCLEOTIDE SEQUENCE</scope>
    <source>
        <plasmid evidence="1">pFRL6</plasmid>
    </source>
</reference>
<evidence type="ECO:0000313" key="1">
    <source>
        <dbReference type="EMBL" id="AHE40471.1"/>
    </source>
</evidence>
<dbReference type="EMBL" id="KF602051">
    <property type="protein sequence ID" value="AHE40471.1"/>
    <property type="molecule type" value="Genomic_DNA"/>
</dbReference>
<gene>
    <name evidence="1" type="ORF">pFRL6_384c</name>
</gene>
<proteinExistence type="predicted"/>
<geneLocation type="plasmid" evidence="1">
    <name>pFRL6</name>
</geneLocation>
<dbReference type="RefSeq" id="WP_024127707.1">
    <property type="nucleotide sequence ID" value="NC_023286.1"/>
</dbReference>
<organism evidence="1">
    <name type="scientific">Streptomyces sp. F12</name>
    <dbReference type="NCBI Taxonomy" id="1436084"/>
    <lineage>
        <taxon>Bacteria</taxon>
        <taxon>Bacillati</taxon>
        <taxon>Actinomycetota</taxon>
        <taxon>Actinomycetes</taxon>
        <taxon>Kitasatosporales</taxon>
        <taxon>Streptomycetaceae</taxon>
        <taxon>Streptomyces</taxon>
    </lineage>
</organism>
<dbReference type="AlphaFoldDB" id="V9ZAL0"/>
<accession>V9ZAL0</accession>